<organism evidence="2 3">
    <name type="scientific">Alsobacter metallidurans</name>
    <dbReference type="NCBI Taxonomy" id="340221"/>
    <lineage>
        <taxon>Bacteria</taxon>
        <taxon>Pseudomonadati</taxon>
        <taxon>Pseudomonadota</taxon>
        <taxon>Alphaproteobacteria</taxon>
        <taxon>Hyphomicrobiales</taxon>
        <taxon>Alsobacteraceae</taxon>
        <taxon>Alsobacter</taxon>
    </lineage>
</organism>
<protein>
    <recommendedName>
        <fullName evidence="1">SGNH hydrolase-type esterase domain-containing protein</fullName>
    </recommendedName>
</protein>
<dbReference type="SUPFAM" id="SSF52266">
    <property type="entry name" value="SGNH hydrolase"/>
    <property type="match status" value="1"/>
</dbReference>
<dbReference type="GO" id="GO:0016788">
    <property type="term" value="F:hydrolase activity, acting on ester bonds"/>
    <property type="evidence" value="ECO:0007669"/>
    <property type="project" value="UniProtKB-ARBA"/>
</dbReference>
<dbReference type="Pfam" id="PF13472">
    <property type="entry name" value="Lipase_GDSL_2"/>
    <property type="match status" value="1"/>
</dbReference>
<reference evidence="2" key="2">
    <citation type="submission" date="2020-09" db="EMBL/GenBank/DDBJ databases">
        <authorList>
            <person name="Sun Q."/>
            <person name="Zhou Y."/>
        </authorList>
    </citation>
    <scope>NUCLEOTIDE SEQUENCE</scope>
    <source>
        <strain evidence="2">CGMCC 1.12214</strain>
    </source>
</reference>
<dbReference type="InterPro" id="IPR036514">
    <property type="entry name" value="SGNH_hydro_sf"/>
</dbReference>
<evidence type="ECO:0000259" key="1">
    <source>
        <dbReference type="Pfam" id="PF13472"/>
    </source>
</evidence>
<evidence type="ECO:0000313" key="3">
    <source>
        <dbReference type="Proteomes" id="UP000603912"/>
    </source>
</evidence>
<dbReference type="AlphaFoldDB" id="A0A917I6P6"/>
<proteinExistence type="predicted"/>
<evidence type="ECO:0000313" key="2">
    <source>
        <dbReference type="EMBL" id="GGH17177.1"/>
    </source>
</evidence>
<dbReference type="EMBL" id="BMES01000001">
    <property type="protein sequence ID" value="GGH17177.1"/>
    <property type="molecule type" value="Genomic_DNA"/>
</dbReference>
<feature type="domain" description="SGNH hydrolase-type esterase" evidence="1">
    <location>
        <begin position="28"/>
        <end position="187"/>
    </location>
</feature>
<name>A0A917I6P6_9HYPH</name>
<gene>
    <name evidence="2" type="ORF">GCM10007036_18430</name>
</gene>
<comment type="caution">
    <text evidence="2">The sequence shown here is derived from an EMBL/GenBank/DDBJ whole genome shotgun (WGS) entry which is preliminary data.</text>
</comment>
<dbReference type="RefSeq" id="WP_188517330.1">
    <property type="nucleotide sequence ID" value="NZ_BMES01000001.1"/>
</dbReference>
<reference evidence="2" key="1">
    <citation type="journal article" date="2014" name="Int. J. Syst. Evol. Microbiol.">
        <title>Complete genome sequence of Corynebacterium casei LMG S-19264T (=DSM 44701T), isolated from a smear-ripened cheese.</title>
        <authorList>
            <consortium name="US DOE Joint Genome Institute (JGI-PGF)"/>
            <person name="Walter F."/>
            <person name="Albersmeier A."/>
            <person name="Kalinowski J."/>
            <person name="Ruckert C."/>
        </authorList>
    </citation>
    <scope>NUCLEOTIDE SEQUENCE</scope>
    <source>
        <strain evidence="2">CGMCC 1.12214</strain>
    </source>
</reference>
<dbReference type="CDD" id="cd00229">
    <property type="entry name" value="SGNH_hydrolase"/>
    <property type="match status" value="1"/>
</dbReference>
<sequence length="210" mass="22182">MNAGLVGGLIGVLLASVGPAAADITIVAFGTSLTARGEWQSSLVSRLSECTGQSVRVETIAKSGASTDWALKQIEAVAAKRPDIVLVEFASNDAALNRWMLPSRSRNNMVALLTGLRRAAPAATIYVMAMSPVRGLRGLIRPFLRHYMETHLEVAHELGARTLDFRPAWAKLDSASLQAALPDGLHPKGGVASDIMVPLLAEAITGGSCR</sequence>
<dbReference type="Proteomes" id="UP000603912">
    <property type="component" value="Unassembled WGS sequence"/>
</dbReference>
<keyword evidence="3" id="KW-1185">Reference proteome</keyword>
<accession>A0A917I6P6</accession>
<dbReference type="Gene3D" id="3.40.50.1110">
    <property type="entry name" value="SGNH hydrolase"/>
    <property type="match status" value="1"/>
</dbReference>
<dbReference type="InterPro" id="IPR013830">
    <property type="entry name" value="SGNH_hydro"/>
</dbReference>